<organism evidence="9 10">
    <name type="scientific">Candidatus Komeilibacteria bacterium RIFCSPLOWO2_01_FULL_53_11</name>
    <dbReference type="NCBI Taxonomy" id="1798552"/>
    <lineage>
        <taxon>Bacteria</taxon>
        <taxon>Candidatus Komeiliibacteriota</taxon>
    </lineage>
</organism>
<comment type="caution">
    <text evidence="9">The sequence shown here is derived from an EMBL/GenBank/DDBJ whole genome shotgun (WGS) entry which is preliminary data.</text>
</comment>
<feature type="transmembrane region" description="Helical" evidence="7">
    <location>
        <begin position="345"/>
        <end position="369"/>
    </location>
</feature>
<evidence type="ECO:0000256" key="1">
    <source>
        <dbReference type="ARBA" id="ARBA00004651"/>
    </source>
</evidence>
<keyword evidence="4 7" id="KW-0812">Transmembrane</keyword>
<dbReference type="GO" id="GO:0005886">
    <property type="term" value="C:plasma membrane"/>
    <property type="evidence" value="ECO:0007669"/>
    <property type="project" value="UniProtKB-SubCell"/>
</dbReference>
<feature type="domain" description="Type II secretion system protein GspF" evidence="8">
    <location>
        <begin position="242"/>
        <end position="364"/>
    </location>
</feature>
<keyword evidence="3" id="KW-1003">Cell membrane</keyword>
<feature type="domain" description="Type II secretion system protein GspF" evidence="8">
    <location>
        <begin position="35"/>
        <end position="157"/>
    </location>
</feature>
<keyword evidence="6 7" id="KW-0472">Membrane</keyword>
<dbReference type="PANTHER" id="PTHR30012:SF0">
    <property type="entry name" value="TYPE II SECRETION SYSTEM PROTEIN F-RELATED"/>
    <property type="match status" value="1"/>
</dbReference>
<gene>
    <name evidence="9" type="ORF">A3B31_00710</name>
</gene>
<feature type="transmembrane region" description="Helical" evidence="7">
    <location>
        <begin position="133"/>
        <end position="156"/>
    </location>
</feature>
<evidence type="ECO:0000256" key="2">
    <source>
        <dbReference type="ARBA" id="ARBA00005745"/>
    </source>
</evidence>
<reference evidence="9 10" key="1">
    <citation type="journal article" date="2016" name="Nat. Commun.">
        <title>Thousands of microbial genomes shed light on interconnected biogeochemical processes in an aquifer system.</title>
        <authorList>
            <person name="Anantharaman K."/>
            <person name="Brown C.T."/>
            <person name="Hug L.A."/>
            <person name="Sharon I."/>
            <person name="Castelle C.J."/>
            <person name="Probst A.J."/>
            <person name="Thomas B.C."/>
            <person name="Singh A."/>
            <person name="Wilkins M.J."/>
            <person name="Karaoz U."/>
            <person name="Brodie E.L."/>
            <person name="Williams K.H."/>
            <person name="Hubbard S.S."/>
            <person name="Banfield J.F."/>
        </authorList>
    </citation>
    <scope>NUCLEOTIDE SEQUENCE [LARGE SCALE GENOMIC DNA]</scope>
</reference>
<dbReference type="EMBL" id="MHKN01000022">
    <property type="protein sequence ID" value="OGY92191.1"/>
    <property type="molecule type" value="Genomic_DNA"/>
</dbReference>
<dbReference type="PANTHER" id="PTHR30012">
    <property type="entry name" value="GENERAL SECRETION PATHWAY PROTEIN"/>
    <property type="match status" value="1"/>
</dbReference>
<keyword evidence="5 7" id="KW-1133">Transmembrane helix</keyword>
<sequence>MKHLFRAASEKNSRAKKKPLILFRAIGLRQELDVFFEDLSILLGSGMDVVSAVKIIQGQARAGRMRKILAYLVDELEGGSSFAHVVGELDLAPAFMHALITTGEESGKLADNLQAAVAQARRMRDFFSKVRSAMLYPAIVLSLTFVVAVATAWFLLPRLTPTFTGLDIELPLITQWIVNLGNFIQAYGSRFVPALIGVVVVLTYILFVLRPTRFIGLSILFGIPVVKQVVRDSEVARLGYVLGVLLEAGLPITRALQATQNITELRPYRRLYSFLLRSIETGDSFEQCFRSFRRMNRLMPLTAQHMIVAGERGGGLGKALLRIGEAYEGKTTTHLRDITTVLEPLILILVGIGVALVALSILLPIYSIIGGLR</sequence>
<dbReference type="Proteomes" id="UP000177349">
    <property type="component" value="Unassembled WGS sequence"/>
</dbReference>
<dbReference type="InterPro" id="IPR042094">
    <property type="entry name" value="T2SS_GspF_sf"/>
</dbReference>
<name>A0A1G2BSX1_9BACT</name>
<evidence type="ECO:0000256" key="3">
    <source>
        <dbReference type="ARBA" id="ARBA00022475"/>
    </source>
</evidence>
<accession>A0A1G2BSX1</accession>
<dbReference type="PRINTS" id="PR00812">
    <property type="entry name" value="BCTERIALGSPF"/>
</dbReference>
<evidence type="ECO:0000313" key="10">
    <source>
        <dbReference type="Proteomes" id="UP000177349"/>
    </source>
</evidence>
<dbReference type="AlphaFoldDB" id="A0A1G2BSX1"/>
<evidence type="ECO:0000256" key="5">
    <source>
        <dbReference type="ARBA" id="ARBA00022989"/>
    </source>
</evidence>
<dbReference type="InterPro" id="IPR003004">
    <property type="entry name" value="GspF/PilC"/>
</dbReference>
<comment type="subcellular location">
    <subcellularLocation>
        <location evidence="1">Cell membrane</location>
        <topology evidence="1">Multi-pass membrane protein</topology>
    </subcellularLocation>
</comment>
<comment type="similarity">
    <text evidence="2">Belongs to the GSP F family.</text>
</comment>
<evidence type="ECO:0000256" key="4">
    <source>
        <dbReference type="ARBA" id="ARBA00022692"/>
    </source>
</evidence>
<evidence type="ECO:0000313" key="9">
    <source>
        <dbReference type="EMBL" id="OGY92191.1"/>
    </source>
</evidence>
<feature type="transmembrane region" description="Helical" evidence="7">
    <location>
        <begin position="191"/>
        <end position="209"/>
    </location>
</feature>
<dbReference type="Pfam" id="PF00482">
    <property type="entry name" value="T2SSF"/>
    <property type="match status" value="2"/>
</dbReference>
<proteinExistence type="inferred from homology"/>
<evidence type="ECO:0000256" key="6">
    <source>
        <dbReference type="ARBA" id="ARBA00023136"/>
    </source>
</evidence>
<evidence type="ECO:0000256" key="7">
    <source>
        <dbReference type="SAM" id="Phobius"/>
    </source>
</evidence>
<evidence type="ECO:0000259" key="8">
    <source>
        <dbReference type="Pfam" id="PF00482"/>
    </source>
</evidence>
<dbReference type="InterPro" id="IPR018076">
    <property type="entry name" value="T2SS_GspF_dom"/>
</dbReference>
<dbReference type="Gene3D" id="1.20.81.30">
    <property type="entry name" value="Type II secretion system (T2SS), domain F"/>
    <property type="match status" value="2"/>
</dbReference>
<protein>
    <recommendedName>
        <fullName evidence="8">Type II secretion system protein GspF domain-containing protein</fullName>
    </recommendedName>
</protein>